<comment type="caution">
    <text evidence="7">The sequence shown here is derived from an EMBL/GenBank/DDBJ whole genome shotgun (WGS) entry which is preliminary data.</text>
</comment>
<dbReference type="Proteomes" id="UP000600101">
    <property type="component" value="Unassembled WGS sequence"/>
</dbReference>
<evidence type="ECO:0000256" key="3">
    <source>
        <dbReference type="ARBA" id="ARBA00022989"/>
    </source>
</evidence>
<gene>
    <name evidence="7" type="ORF">H7965_06400</name>
</gene>
<evidence type="ECO:0000256" key="1">
    <source>
        <dbReference type="ARBA" id="ARBA00004167"/>
    </source>
</evidence>
<evidence type="ECO:0000256" key="4">
    <source>
        <dbReference type="ARBA" id="ARBA00023136"/>
    </source>
</evidence>
<sequence length="307" mass="31675">MPDGSFHHRPPALTPPEPKPVPAAVGSRHAAAALAALLLHAAVLAPLVWPGNQEPAAEIVTDLEIEPAPESAAPAAEPLEEPAPPLLAAAAAEPIAEPAPPELTAAAPPEPTPPTAPPEPPQVAEIPPEPIPPEPPPPEPAPLEQVQPEPEPEPAVEETALPLPPPPPPVAPPRPARPTPPRPQPARVATPAPAAAPPPAPVAAAPAPTRVAPPPSYVGALLAALERHKQYPTTARWHRIEGSALLRVAMRRDGSVSAWRLERSTGNADLDAAVGVMVRRASPLPAPPAELPGDLVELLVPVRFSLR</sequence>
<keyword evidence="2" id="KW-0812">Transmembrane</keyword>
<evidence type="ECO:0000259" key="6">
    <source>
        <dbReference type="PROSITE" id="PS52015"/>
    </source>
</evidence>
<dbReference type="Gene3D" id="3.30.1150.10">
    <property type="match status" value="1"/>
</dbReference>
<organism evidence="7 8">
    <name type="scientific">Siccirubricoccus deserti</name>
    <dbReference type="NCBI Taxonomy" id="2013562"/>
    <lineage>
        <taxon>Bacteria</taxon>
        <taxon>Pseudomonadati</taxon>
        <taxon>Pseudomonadota</taxon>
        <taxon>Alphaproteobacteria</taxon>
        <taxon>Acetobacterales</taxon>
        <taxon>Roseomonadaceae</taxon>
        <taxon>Siccirubricoccus</taxon>
    </lineage>
</organism>
<feature type="compositionally biased region" description="Pro residues" evidence="5">
    <location>
        <begin position="12"/>
        <end position="21"/>
    </location>
</feature>
<dbReference type="AlphaFoldDB" id="A0A9X0UG30"/>
<evidence type="ECO:0000256" key="2">
    <source>
        <dbReference type="ARBA" id="ARBA00022692"/>
    </source>
</evidence>
<feature type="domain" description="TonB C-terminal" evidence="6">
    <location>
        <begin position="216"/>
        <end position="307"/>
    </location>
</feature>
<reference evidence="7" key="1">
    <citation type="submission" date="2020-08" db="EMBL/GenBank/DDBJ databases">
        <authorList>
            <person name="Hu Y."/>
            <person name="Nguyen S.V."/>
            <person name="Li F."/>
            <person name="Fanning S."/>
        </authorList>
    </citation>
    <scope>NUCLEOTIDE SEQUENCE</scope>
    <source>
        <strain evidence="7">SYSU D8009</strain>
    </source>
</reference>
<dbReference type="SUPFAM" id="SSF74653">
    <property type="entry name" value="TolA/TonB C-terminal domain"/>
    <property type="match status" value="1"/>
</dbReference>
<evidence type="ECO:0000313" key="8">
    <source>
        <dbReference type="Proteomes" id="UP000600101"/>
    </source>
</evidence>
<dbReference type="InterPro" id="IPR006260">
    <property type="entry name" value="TonB/TolA_C"/>
</dbReference>
<keyword evidence="3" id="KW-1133">Transmembrane helix</keyword>
<comment type="subcellular location">
    <subcellularLocation>
        <location evidence="1">Membrane</location>
        <topology evidence="1">Single-pass membrane protein</topology>
    </subcellularLocation>
</comment>
<evidence type="ECO:0000313" key="7">
    <source>
        <dbReference type="EMBL" id="MBC4014950.1"/>
    </source>
</evidence>
<protein>
    <submittedName>
        <fullName evidence="7">TonB family protein</fullName>
    </submittedName>
</protein>
<feature type="compositionally biased region" description="Pro residues" evidence="5">
    <location>
        <begin position="108"/>
        <end position="141"/>
    </location>
</feature>
<accession>A0A9X0UG30</accession>
<dbReference type="EMBL" id="JACOMF010000005">
    <property type="protein sequence ID" value="MBC4014950.1"/>
    <property type="molecule type" value="Genomic_DNA"/>
</dbReference>
<evidence type="ECO:0000256" key="5">
    <source>
        <dbReference type="SAM" id="MobiDB-lite"/>
    </source>
</evidence>
<feature type="region of interest" description="Disordered" evidence="5">
    <location>
        <begin position="63"/>
        <end position="210"/>
    </location>
</feature>
<dbReference type="PRINTS" id="PR01217">
    <property type="entry name" value="PRICHEXTENSN"/>
</dbReference>
<feature type="compositionally biased region" description="Pro residues" evidence="5">
    <location>
        <begin position="162"/>
        <end position="184"/>
    </location>
</feature>
<keyword evidence="8" id="KW-1185">Reference proteome</keyword>
<feature type="compositionally biased region" description="Low complexity" evidence="5">
    <location>
        <begin position="68"/>
        <end position="77"/>
    </location>
</feature>
<dbReference type="InterPro" id="IPR037682">
    <property type="entry name" value="TonB_C"/>
</dbReference>
<dbReference type="RefSeq" id="WP_186769725.1">
    <property type="nucleotide sequence ID" value="NZ_JACOMF010000005.1"/>
</dbReference>
<feature type="compositionally biased region" description="Low complexity" evidence="5">
    <location>
        <begin position="86"/>
        <end position="107"/>
    </location>
</feature>
<dbReference type="GO" id="GO:0016020">
    <property type="term" value="C:membrane"/>
    <property type="evidence" value="ECO:0007669"/>
    <property type="project" value="UniProtKB-SubCell"/>
</dbReference>
<dbReference type="GO" id="GO:0055085">
    <property type="term" value="P:transmembrane transport"/>
    <property type="evidence" value="ECO:0007669"/>
    <property type="project" value="InterPro"/>
</dbReference>
<dbReference type="NCBIfam" id="TIGR01352">
    <property type="entry name" value="tonB_Cterm"/>
    <property type="match status" value="1"/>
</dbReference>
<proteinExistence type="predicted"/>
<name>A0A9X0UG30_9PROT</name>
<keyword evidence="4" id="KW-0472">Membrane</keyword>
<dbReference type="Pfam" id="PF03544">
    <property type="entry name" value="TonB_C"/>
    <property type="match status" value="1"/>
</dbReference>
<dbReference type="PROSITE" id="PS52015">
    <property type="entry name" value="TONB_CTD"/>
    <property type="match status" value="1"/>
</dbReference>
<feature type="region of interest" description="Disordered" evidence="5">
    <location>
        <begin position="1"/>
        <end position="24"/>
    </location>
</feature>